<evidence type="ECO:0000313" key="2">
    <source>
        <dbReference type="Proteomes" id="UP000887013"/>
    </source>
</evidence>
<dbReference type="AlphaFoldDB" id="A0A8X6Q4J0"/>
<accession>A0A8X6Q4J0</accession>
<organism evidence="1 2">
    <name type="scientific">Nephila pilipes</name>
    <name type="common">Giant wood spider</name>
    <name type="synonym">Nephila maculata</name>
    <dbReference type="NCBI Taxonomy" id="299642"/>
    <lineage>
        <taxon>Eukaryota</taxon>
        <taxon>Metazoa</taxon>
        <taxon>Ecdysozoa</taxon>
        <taxon>Arthropoda</taxon>
        <taxon>Chelicerata</taxon>
        <taxon>Arachnida</taxon>
        <taxon>Araneae</taxon>
        <taxon>Araneomorphae</taxon>
        <taxon>Entelegynae</taxon>
        <taxon>Araneoidea</taxon>
        <taxon>Nephilidae</taxon>
        <taxon>Nephila</taxon>
    </lineage>
</organism>
<name>A0A8X6Q4J0_NEPPI</name>
<proteinExistence type="predicted"/>
<dbReference type="Proteomes" id="UP000887013">
    <property type="component" value="Unassembled WGS sequence"/>
</dbReference>
<dbReference type="EMBL" id="BMAW01027065">
    <property type="protein sequence ID" value="GFU00105.1"/>
    <property type="molecule type" value="Genomic_DNA"/>
</dbReference>
<sequence>MARSWTMKYAGVNPEPRVSGRATAVCRCCSKPSSRISGSEWTSTPLGRLWDPGLPLSGCATPQARHGKSFLLFSTCFELFHDRQKLAHVTVF</sequence>
<dbReference type="OrthoDB" id="10516454at2759"/>
<evidence type="ECO:0000313" key="1">
    <source>
        <dbReference type="EMBL" id="GFU00105.1"/>
    </source>
</evidence>
<reference evidence="1" key="1">
    <citation type="submission" date="2020-08" db="EMBL/GenBank/DDBJ databases">
        <title>Multicomponent nature underlies the extraordinary mechanical properties of spider dragline silk.</title>
        <authorList>
            <person name="Kono N."/>
            <person name="Nakamura H."/>
            <person name="Mori M."/>
            <person name="Yoshida Y."/>
            <person name="Ohtoshi R."/>
            <person name="Malay A.D."/>
            <person name="Moran D.A.P."/>
            <person name="Tomita M."/>
            <person name="Numata K."/>
            <person name="Arakawa K."/>
        </authorList>
    </citation>
    <scope>NUCLEOTIDE SEQUENCE</scope>
</reference>
<gene>
    <name evidence="1" type="primary">AVEN_2841_1</name>
    <name evidence="1" type="ORF">NPIL_112861</name>
</gene>
<keyword evidence="2" id="KW-1185">Reference proteome</keyword>
<comment type="caution">
    <text evidence="1">The sequence shown here is derived from an EMBL/GenBank/DDBJ whole genome shotgun (WGS) entry which is preliminary data.</text>
</comment>
<protein>
    <submittedName>
        <fullName evidence="1">Uncharacterized protein</fullName>
    </submittedName>
</protein>